<proteinExistence type="predicted"/>
<dbReference type="RefSeq" id="WP_377003155.1">
    <property type="nucleotide sequence ID" value="NZ_JBHSGG010000003.1"/>
</dbReference>
<gene>
    <name evidence="1" type="ORF">ACFO3Q_03065</name>
</gene>
<dbReference type="Gene3D" id="3.40.630.30">
    <property type="match status" value="1"/>
</dbReference>
<reference evidence="2" key="1">
    <citation type="journal article" date="2019" name="Int. J. Syst. Evol. Microbiol.">
        <title>The Global Catalogue of Microorganisms (GCM) 10K type strain sequencing project: providing services to taxonomists for standard genome sequencing and annotation.</title>
        <authorList>
            <consortium name="The Broad Institute Genomics Platform"/>
            <consortium name="The Broad Institute Genome Sequencing Center for Infectious Disease"/>
            <person name="Wu L."/>
            <person name="Ma J."/>
        </authorList>
    </citation>
    <scope>NUCLEOTIDE SEQUENCE [LARGE SCALE GENOMIC DNA]</scope>
    <source>
        <strain evidence="2">CGMCC 1.13574</strain>
    </source>
</reference>
<keyword evidence="2" id="KW-1185">Reference proteome</keyword>
<sequence>MSARLNFNVRLLDLLHVCCQMREDEQQQYLAVTGLSHYDPDVAAAMFWNLPGVKAVLLDDENRALAIGGYQEVAAGVWQSWMVGSPEAWERHWRAITKGSIALMDLMFDEFGARRLQTNSIASRTRAIDWYVRGLKMRPEGVMRGYGANGEDVATFALLKSERRTKRGQ</sequence>
<evidence type="ECO:0008006" key="3">
    <source>
        <dbReference type="Google" id="ProtNLM"/>
    </source>
</evidence>
<evidence type="ECO:0000313" key="2">
    <source>
        <dbReference type="Proteomes" id="UP001595892"/>
    </source>
</evidence>
<comment type="caution">
    <text evidence="1">The sequence shown here is derived from an EMBL/GenBank/DDBJ whole genome shotgun (WGS) entry which is preliminary data.</text>
</comment>
<organism evidence="1 2">
    <name type="scientific">Coralloluteibacterium thermophilum</name>
    <dbReference type="NCBI Taxonomy" id="2707049"/>
    <lineage>
        <taxon>Bacteria</taxon>
        <taxon>Pseudomonadati</taxon>
        <taxon>Pseudomonadota</taxon>
        <taxon>Gammaproteobacteria</taxon>
        <taxon>Lysobacterales</taxon>
        <taxon>Lysobacteraceae</taxon>
        <taxon>Coralloluteibacterium</taxon>
    </lineage>
</organism>
<dbReference type="Proteomes" id="UP001595892">
    <property type="component" value="Unassembled WGS sequence"/>
</dbReference>
<name>A0ABV9NI53_9GAMM</name>
<accession>A0ABV9NI53</accession>
<evidence type="ECO:0000313" key="1">
    <source>
        <dbReference type="EMBL" id="MFC4727149.1"/>
    </source>
</evidence>
<dbReference type="EMBL" id="JBHSGG010000003">
    <property type="protein sequence ID" value="MFC4727149.1"/>
    <property type="molecule type" value="Genomic_DNA"/>
</dbReference>
<protein>
    <recommendedName>
        <fullName evidence="3">N-acetyltransferase</fullName>
    </recommendedName>
</protein>